<reference evidence="1 2" key="1">
    <citation type="submission" date="2018-10" db="EMBL/GenBank/DDBJ databases">
        <title>Draft Genome Sequence of Bacteroides sp. KCTC 15687.</title>
        <authorList>
            <person name="Yu S.Y."/>
            <person name="Kim J.S."/>
            <person name="Oh B.S."/>
            <person name="Park S.H."/>
            <person name="Kang S.W."/>
            <person name="Park J.E."/>
            <person name="Choi S.H."/>
            <person name="Han K.I."/>
            <person name="Lee K.C."/>
            <person name="Eom M.K."/>
            <person name="Suh M.K."/>
            <person name="Lee D.H."/>
            <person name="Yoon H."/>
            <person name="Kim B."/>
            <person name="Yang S.J."/>
            <person name="Lee J.S."/>
            <person name="Lee J.H."/>
        </authorList>
    </citation>
    <scope>NUCLEOTIDE SEQUENCE [LARGE SCALE GENOMIC DNA]</scope>
    <source>
        <strain evidence="1 2">KCTC 15687</strain>
    </source>
</reference>
<comment type="caution">
    <text evidence="1">The sequence shown here is derived from an EMBL/GenBank/DDBJ whole genome shotgun (WGS) entry which is preliminary data.</text>
</comment>
<organism evidence="1 2">
    <name type="scientific">Bacteroides faecalis</name>
    <dbReference type="NCBI Taxonomy" id="2447885"/>
    <lineage>
        <taxon>Bacteria</taxon>
        <taxon>Pseudomonadati</taxon>
        <taxon>Bacteroidota</taxon>
        <taxon>Bacteroidia</taxon>
        <taxon>Bacteroidales</taxon>
        <taxon>Bacteroidaceae</taxon>
        <taxon>Bacteroides</taxon>
    </lineage>
</organism>
<evidence type="ECO:0000313" key="1">
    <source>
        <dbReference type="EMBL" id="GCB34492.1"/>
    </source>
</evidence>
<sequence>MGWWKANLANESYICSEYISNLLGLDESGVISFEDFNHRILQEEQRHITVHSFDVQQFRTPCTCSILSKDLSGYVAKSVFKLTNEEENTIIYSIAETQDGPDVATVYQAIQRSERFLHNI</sequence>
<proteinExistence type="predicted"/>
<keyword evidence="2" id="KW-1185">Reference proteome</keyword>
<dbReference type="Proteomes" id="UP000288079">
    <property type="component" value="Unassembled WGS sequence"/>
</dbReference>
<gene>
    <name evidence="1" type="ORF">KGMB02408_14370</name>
</gene>
<dbReference type="OrthoDB" id="9796457at2"/>
<dbReference type="AlphaFoldDB" id="A0A401LSB9"/>
<name>A0A401LSB9_9BACE</name>
<evidence type="ECO:0000313" key="2">
    <source>
        <dbReference type="Proteomes" id="UP000288079"/>
    </source>
</evidence>
<dbReference type="EMBL" id="BHWB01000003">
    <property type="protein sequence ID" value="GCB34492.1"/>
    <property type="molecule type" value="Genomic_DNA"/>
</dbReference>
<protein>
    <submittedName>
        <fullName evidence="1">Uncharacterized protein</fullName>
    </submittedName>
</protein>
<accession>A0A401LSB9</accession>